<feature type="transmembrane region" description="Helical" evidence="1">
    <location>
        <begin position="160"/>
        <end position="181"/>
    </location>
</feature>
<organism evidence="3 4">
    <name type="scientific">Limulus polyphemus</name>
    <name type="common">Atlantic horseshoe crab</name>
    <dbReference type="NCBI Taxonomy" id="6850"/>
    <lineage>
        <taxon>Eukaryota</taxon>
        <taxon>Metazoa</taxon>
        <taxon>Ecdysozoa</taxon>
        <taxon>Arthropoda</taxon>
        <taxon>Chelicerata</taxon>
        <taxon>Merostomata</taxon>
        <taxon>Xiphosura</taxon>
        <taxon>Limulidae</taxon>
        <taxon>Limulus</taxon>
    </lineage>
</organism>
<dbReference type="PROSITE" id="PS51257">
    <property type="entry name" value="PROKAR_LIPOPROTEIN"/>
    <property type="match status" value="1"/>
</dbReference>
<keyword evidence="1" id="KW-0472">Membrane</keyword>
<keyword evidence="2" id="KW-0732">Signal</keyword>
<evidence type="ECO:0000256" key="1">
    <source>
        <dbReference type="SAM" id="Phobius"/>
    </source>
</evidence>
<sequence length="234" mass="26325">MNKILTRMIRNSTTLATLFSIFMLASCNKTVSEDMHGNSTILGDVVKLCEKSVSSHNCSLHCTVLLEDILTRWKEHNFTVLMKGPQVPKYCYNDTQCKEIVPGSFCRNISCGCVYDQDQEESCLFHDESGESHDHVCIVTASWTSVYVNVVGNGFPWTKLMFLFIGLFLISLIFMGIRWFLPMFGFCEGKTKLKHNSSHHSGINLVGTELEMSSYDDNHADYASCLKHPVASPS</sequence>
<evidence type="ECO:0000313" key="4">
    <source>
        <dbReference type="RefSeq" id="XP_013774308.1"/>
    </source>
</evidence>
<keyword evidence="1" id="KW-0812">Transmembrane</keyword>
<proteinExistence type="predicted"/>
<dbReference type="RefSeq" id="XP_013774308.1">
    <property type="nucleotide sequence ID" value="XM_013918854.2"/>
</dbReference>
<evidence type="ECO:0000313" key="3">
    <source>
        <dbReference type="Proteomes" id="UP000694941"/>
    </source>
</evidence>
<feature type="chain" id="PRO_5045113742" evidence="2">
    <location>
        <begin position="28"/>
        <end position="234"/>
    </location>
</feature>
<dbReference type="GeneID" id="106459255"/>
<feature type="signal peptide" evidence="2">
    <location>
        <begin position="1"/>
        <end position="27"/>
    </location>
</feature>
<accession>A0ABM1B3W2</accession>
<gene>
    <name evidence="4" type="primary">LOC106459255</name>
</gene>
<name>A0ABM1B3W2_LIMPO</name>
<dbReference type="Proteomes" id="UP000694941">
    <property type="component" value="Unplaced"/>
</dbReference>
<keyword evidence="1" id="KW-1133">Transmembrane helix</keyword>
<protein>
    <submittedName>
        <fullName evidence="4">Uncharacterized protein LOC106459255</fullName>
    </submittedName>
</protein>
<reference evidence="4" key="1">
    <citation type="submission" date="2025-08" db="UniProtKB">
        <authorList>
            <consortium name="RefSeq"/>
        </authorList>
    </citation>
    <scope>IDENTIFICATION</scope>
    <source>
        <tissue evidence="4">Muscle</tissue>
    </source>
</reference>
<evidence type="ECO:0000256" key="2">
    <source>
        <dbReference type="SAM" id="SignalP"/>
    </source>
</evidence>
<keyword evidence="3" id="KW-1185">Reference proteome</keyword>